<dbReference type="RefSeq" id="WP_210682901.1">
    <property type="nucleotide sequence ID" value="NZ_JAGMWN010000007.1"/>
</dbReference>
<dbReference type="Gene3D" id="3.30.450.20">
    <property type="entry name" value="PAS domain"/>
    <property type="match status" value="1"/>
</dbReference>
<dbReference type="EMBL" id="JAGMWN010000007">
    <property type="protein sequence ID" value="MBP5858312.1"/>
    <property type="molecule type" value="Genomic_DNA"/>
</dbReference>
<dbReference type="PROSITE" id="PS50887">
    <property type="entry name" value="GGDEF"/>
    <property type="match status" value="1"/>
</dbReference>
<dbReference type="Gene3D" id="3.20.20.450">
    <property type="entry name" value="EAL domain"/>
    <property type="match status" value="1"/>
</dbReference>
<evidence type="ECO:0000259" key="3">
    <source>
        <dbReference type="PROSITE" id="PS50887"/>
    </source>
</evidence>
<accession>A0A8J7V3T0</accession>
<dbReference type="InterPro" id="IPR000014">
    <property type="entry name" value="PAS"/>
</dbReference>
<evidence type="ECO:0000313" key="4">
    <source>
        <dbReference type="EMBL" id="MBP5858312.1"/>
    </source>
</evidence>
<dbReference type="CDD" id="cd01949">
    <property type="entry name" value="GGDEF"/>
    <property type="match status" value="1"/>
</dbReference>
<dbReference type="Proteomes" id="UP000672602">
    <property type="component" value="Unassembled WGS sequence"/>
</dbReference>
<feature type="domain" description="PAC" evidence="1">
    <location>
        <begin position="93"/>
        <end position="146"/>
    </location>
</feature>
<dbReference type="SMART" id="SM00052">
    <property type="entry name" value="EAL"/>
    <property type="match status" value="1"/>
</dbReference>
<dbReference type="SMART" id="SM00086">
    <property type="entry name" value="PAC"/>
    <property type="match status" value="1"/>
</dbReference>
<dbReference type="CDD" id="cd00130">
    <property type="entry name" value="PAS"/>
    <property type="match status" value="1"/>
</dbReference>
<dbReference type="InterPro" id="IPR035919">
    <property type="entry name" value="EAL_sf"/>
</dbReference>
<keyword evidence="5" id="KW-1185">Reference proteome</keyword>
<evidence type="ECO:0000259" key="2">
    <source>
        <dbReference type="PROSITE" id="PS50883"/>
    </source>
</evidence>
<dbReference type="CDD" id="cd01948">
    <property type="entry name" value="EAL"/>
    <property type="match status" value="1"/>
</dbReference>
<gene>
    <name evidence="4" type="ORF">KAJ83_14925</name>
</gene>
<dbReference type="InterPro" id="IPR000700">
    <property type="entry name" value="PAS-assoc_C"/>
</dbReference>
<dbReference type="SMART" id="SM00267">
    <property type="entry name" value="GGDEF"/>
    <property type="match status" value="1"/>
</dbReference>
<dbReference type="InterPro" id="IPR035965">
    <property type="entry name" value="PAS-like_dom_sf"/>
</dbReference>
<dbReference type="PANTHER" id="PTHR33121:SF79">
    <property type="entry name" value="CYCLIC DI-GMP PHOSPHODIESTERASE PDED-RELATED"/>
    <property type="match status" value="1"/>
</dbReference>
<name>A0A8J7V3T0_9PROT</name>
<dbReference type="PROSITE" id="PS50883">
    <property type="entry name" value="EAL"/>
    <property type="match status" value="1"/>
</dbReference>
<dbReference type="Gene3D" id="3.30.70.270">
    <property type="match status" value="1"/>
</dbReference>
<dbReference type="InterPro" id="IPR001633">
    <property type="entry name" value="EAL_dom"/>
</dbReference>
<dbReference type="AlphaFoldDB" id="A0A8J7V3T0"/>
<dbReference type="GO" id="GO:0071111">
    <property type="term" value="F:cyclic-guanylate-specific phosphodiesterase activity"/>
    <property type="evidence" value="ECO:0007669"/>
    <property type="project" value="InterPro"/>
</dbReference>
<dbReference type="InterPro" id="IPR000160">
    <property type="entry name" value="GGDEF_dom"/>
</dbReference>
<dbReference type="SUPFAM" id="SSF141868">
    <property type="entry name" value="EAL domain-like"/>
    <property type="match status" value="1"/>
</dbReference>
<sequence>MAASNAESDPGIGRGEGGAGVLWAALSASGDLAYIWNLIEDRIDWAGNLVDIFGPGTERSVADGEAFNERINAEDLARRLKILNEHISTGAPYDCEYRIRREDGSFIWVHDRGRVEADGPEGEPARLAGTLRVITRRKQAESLLEHRANYDELTGHLNKTRLREALQNAISYNHRYRVSGGYLAVGIDKLSMINDGYGHETADAAIIAAGQRIERGLRVTDIIGRIGGDRFGIVLAQCDADGLARTAQKILESFRTAPLETAAGPLRMTVSIGGVAIPGFIRTAQDAMTGAESALQDAKTAGRNCFVPYEMSAEQRERQRRNIETGEDVLRALDEGRIVLAYQPVVCARTRETRYYETLLRMYDEAGSLRSAGEFVPILEKLGLIRLLDLRALELAAADLRRYPEIALAVNVSSMTVIDPSWMRTLMGLVKSSRSLAERLTIEITETAALEDFDVTARFISTVRDLGCKVALDDFGSGYTSFRHMKSLTVDVVKIDGAFVTDIAHNQDNQLFVRTLLGLAEGFGLKTVAECIESEEDARILTREGADFLQGWHLGRPDVAPAWRSETNGSPPGER</sequence>
<dbReference type="Pfam" id="PF00990">
    <property type="entry name" value="GGDEF"/>
    <property type="match status" value="1"/>
</dbReference>
<dbReference type="InterPro" id="IPR050706">
    <property type="entry name" value="Cyclic-di-GMP_PDE-like"/>
</dbReference>
<dbReference type="PROSITE" id="PS50113">
    <property type="entry name" value="PAC"/>
    <property type="match status" value="1"/>
</dbReference>
<dbReference type="Pfam" id="PF00563">
    <property type="entry name" value="EAL"/>
    <property type="match status" value="1"/>
</dbReference>
<dbReference type="PANTHER" id="PTHR33121">
    <property type="entry name" value="CYCLIC DI-GMP PHOSPHODIESTERASE PDEF"/>
    <property type="match status" value="1"/>
</dbReference>
<organism evidence="4 5">
    <name type="scientific">Marivibrio halodurans</name>
    <dbReference type="NCBI Taxonomy" id="2039722"/>
    <lineage>
        <taxon>Bacteria</taxon>
        <taxon>Pseudomonadati</taxon>
        <taxon>Pseudomonadota</taxon>
        <taxon>Alphaproteobacteria</taxon>
        <taxon>Rhodospirillales</taxon>
        <taxon>Rhodospirillaceae</taxon>
        <taxon>Marivibrio</taxon>
    </lineage>
</organism>
<dbReference type="SUPFAM" id="SSF55785">
    <property type="entry name" value="PYP-like sensor domain (PAS domain)"/>
    <property type="match status" value="1"/>
</dbReference>
<protein>
    <submittedName>
        <fullName evidence="4">GGDEF and EAL domain-containing protein</fullName>
    </submittedName>
</protein>
<evidence type="ECO:0000313" key="5">
    <source>
        <dbReference type="Proteomes" id="UP000672602"/>
    </source>
</evidence>
<dbReference type="SUPFAM" id="SSF55073">
    <property type="entry name" value="Nucleotide cyclase"/>
    <property type="match status" value="1"/>
</dbReference>
<dbReference type="NCBIfam" id="TIGR00254">
    <property type="entry name" value="GGDEF"/>
    <property type="match status" value="1"/>
</dbReference>
<proteinExistence type="predicted"/>
<comment type="caution">
    <text evidence="4">The sequence shown here is derived from an EMBL/GenBank/DDBJ whole genome shotgun (WGS) entry which is preliminary data.</text>
</comment>
<reference evidence="4" key="1">
    <citation type="submission" date="2021-04" db="EMBL/GenBank/DDBJ databases">
        <authorList>
            <person name="Zhang D.-C."/>
        </authorList>
    </citation>
    <scope>NUCLEOTIDE SEQUENCE</scope>
    <source>
        <strain evidence="4">CGMCC 1.15697</strain>
    </source>
</reference>
<feature type="domain" description="GGDEF" evidence="3">
    <location>
        <begin position="178"/>
        <end position="311"/>
    </location>
</feature>
<dbReference type="InterPro" id="IPR001610">
    <property type="entry name" value="PAC"/>
</dbReference>
<evidence type="ECO:0000259" key="1">
    <source>
        <dbReference type="PROSITE" id="PS50113"/>
    </source>
</evidence>
<dbReference type="InterPro" id="IPR013655">
    <property type="entry name" value="PAS_fold_3"/>
</dbReference>
<dbReference type="Pfam" id="PF08447">
    <property type="entry name" value="PAS_3"/>
    <property type="match status" value="1"/>
</dbReference>
<dbReference type="InterPro" id="IPR029787">
    <property type="entry name" value="Nucleotide_cyclase"/>
</dbReference>
<feature type="domain" description="EAL" evidence="2">
    <location>
        <begin position="322"/>
        <end position="571"/>
    </location>
</feature>
<dbReference type="InterPro" id="IPR043128">
    <property type="entry name" value="Rev_trsase/Diguanyl_cyclase"/>
</dbReference>